<keyword evidence="2" id="KW-1185">Reference proteome</keyword>
<protein>
    <submittedName>
        <fullName evidence="1">Uncharacterized protein</fullName>
    </submittedName>
</protein>
<reference evidence="1 2" key="1">
    <citation type="submission" date="2016-10" db="EMBL/GenBank/DDBJ databases">
        <authorList>
            <person name="de Groot N.N."/>
        </authorList>
    </citation>
    <scope>NUCLEOTIDE SEQUENCE [LARGE SCALE GENOMIC DNA]</scope>
    <source>
        <strain evidence="1 2">CGMCC 1.11156</strain>
    </source>
</reference>
<dbReference type="RefSeq" id="WP_091117042.1">
    <property type="nucleotide sequence ID" value="NZ_BKAF01000055.1"/>
</dbReference>
<organism evidence="1 2">
    <name type="scientific">Nocardioides psychrotolerans</name>
    <dbReference type="NCBI Taxonomy" id="1005945"/>
    <lineage>
        <taxon>Bacteria</taxon>
        <taxon>Bacillati</taxon>
        <taxon>Actinomycetota</taxon>
        <taxon>Actinomycetes</taxon>
        <taxon>Propionibacteriales</taxon>
        <taxon>Nocardioidaceae</taxon>
        <taxon>Nocardioides</taxon>
    </lineage>
</organism>
<proteinExistence type="predicted"/>
<accession>A0A1I3PZW2</accession>
<dbReference type="Proteomes" id="UP000198649">
    <property type="component" value="Unassembled WGS sequence"/>
</dbReference>
<evidence type="ECO:0000313" key="1">
    <source>
        <dbReference type="EMBL" id="SFJ27444.1"/>
    </source>
</evidence>
<name>A0A1I3PZW2_9ACTN</name>
<evidence type="ECO:0000313" key="2">
    <source>
        <dbReference type="Proteomes" id="UP000198649"/>
    </source>
</evidence>
<dbReference type="AlphaFoldDB" id="A0A1I3PZW2"/>
<dbReference type="STRING" id="1005945.SAMN05216561_1233"/>
<dbReference type="EMBL" id="FOQG01000023">
    <property type="protein sequence ID" value="SFJ27444.1"/>
    <property type="molecule type" value="Genomic_DNA"/>
</dbReference>
<gene>
    <name evidence="1" type="ORF">SAMN05216561_1233</name>
</gene>
<sequence>MTNPEQVARRTRHDAILAEVAGEEAEAAEAEAVEKTAALDVPMHLRIDSELDAATASEG</sequence>